<comment type="caution">
    <text evidence="1">The sequence shown here is derived from an EMBL/GenBank/DDBJ whole genome shotgun (WGS) entry which is preliminary data.</text>
</comment>
<gene>
    <name evidence="1" type="ORF">K7432_017297</name>
</gene>
<organism evidence="1 2">
    <name type="scientific">Basidiobolus ranarum</name>
    <dbReference type="NCBI Taxonomy" id="34480"/>
    <lineage>
        <taxon>Eukaryota</taxon>
        <taxon>Fungi</taxon>
        <taxon>Fungi incertae sedis</taxon>
        <taxon>Zoopagomycota</taxon>
        <taxon>Entomophthoromycotina</taxon>
        <taxon>Basidiobolomycetes</taxon>
        <taxon>Basidiobolales</taxon>
        <taxon>Basidiobolaceae</taxon>
        <taxon>Basidiobolus</taxon>
    </lineage>
</organism>
<sequence>MTGNKYKKLTLVLSTESTDCIFPQSFGNIAKCQDTMDLPQNATLVKPVSPDKFEAMLLDVNLGYSSTDGSISQVEEEDDGFVMDSLLLASICPLIILTLKEAALIIEEWRAQANLSNQ</sequence>
<keyword evidence="2" id="KW-1185">Reference proteome</keyword>
<proteinExistence type="predicted"/>
<dbReference type="Proteomes" id="UP001479436">
    <property type="component" value="Unassembled WGS sequence"/>
</dbReference>
<name>A0ABR2VLM1_9FUNG</name>
<evidence type="ECO:0000313" key="1">
    <source>
        <dbReference type="EMBL" id="KAK9670888.1"/>
    </source>
</evidence>
<protein>
    <submittedName>
        <fullName evidence="1">Uncharacterized protein</fullName>
    </submittedName>
</protein>
<evidence type="ECO:0000313" key="2">
    <source>
        <dbReference type="Proteomes" id="UP001479436"/>
    </source>
</evidence>
<accession>A0ABR2VLM1</accession>
<feature type="non-terminal residue" evidence="1">
    <location>
        <position position="118"/>
    </location>
</feature>
<dbReference type="EMBL" id="JASJQH010010456">
    <property type="protein sequence ID" value="KAK9670888.1"/>
    <property type="molecule type" value="Genomic_DNA"/>
</dbReference>
<reference evidence="1 2" key="1">
    <citation type="submission" date="2023-04" db="EMBL/GenBank/DDBJ databases">
        <title>Genome of Basidiobolus ranarum AG-B5.</title>
        <authorList>
            <person name="Stajich J.E."/>
            <person name="Carter-House D."/>
            <person name="Gryganskyi A."/>
        </authorList>
    </citation>
    <scope>NUCLEOTIDE SEQUENCE [LARGE SCALE GENOMIC DNA]</scope>
    <source>
        <strain evidence="1 2">AG-B5</strain>
    </source>
</reference>